<feature type="compositionally biased region" description="Polar residues" evidence="6">
    <location>
        <begin position="437"/>
        <end position="452"/>
    </location>
</feature>
<dbReference type="GeneID" id="37272315"/>
<dbReference type="SUPFAM" id="SSF50978">
    <property type="entry name" value="WD40 repeat-like"/>
    <property type="match status" value="1"/>
</dbReference>
<dbReference type="OrthoDB" id="427368at2759"/>
<dbReference type="InterPro" id="IPR036322">
    <property type="entry name" value="WD40_repeat_dom_sf"/>
</dbReference>
<dbReference type="GO" id="GO:0003682">
    <property type="term" value="F:chromatin binding"/>
    <property type="evidence" value="ECO:0007669"/>
    <property type="project" value="TreeGrafter"/>
</dbReference>
<organism evidence="10 11">
    <name type="scientific">Tilletiopsis washingtonensis</name>
    <dbReference type="NCBI Taxonomy" id="58919"/>
    <lineage>
        <taxon>Eukaryota</taxon>
        <taxon>Fungi</taxon>
        <taxon>Dikarya</taxon>
        <taxon>Basidiomycota</taxon>
        <taxon>Ustilaginomycotina</taxon>
        <taxon>Exobasidiomycetes</taxon>
        <taxon>Entylomatales</taxon>
        <taxon>Entylomatales incertae sedis</taxon>
        <taxon>Tilletiopsis</taxon>
    </lineage>
</organism>
<proteinExistence type="predicted"/>
<dbReference type="PANTHER" id="PTHR19932">
    <property type="entry name" value="WD REPEAT AND HMG-BOX DNA BINDING PROTEIN"/>
    <property type="match status" value="1"/>
</dbReference>
<dbReference type="Pfam" id="PF24817">
    <property type="entry name" value="WD40_WDHD1_1st"/>
    <property type="match status" value="1"/>
</dbReference>
<feature type="compositionally biased region" description="Acidic residues" evidence="6">
    <location>
        <begin position="403"/>
        <end position="414"/>
    </location>
</feature>
<dbReference type="PROSITE" id="PS50294">
    <property type="entry name" value="WD_REPEATS_REGION"/>
    <property type="match status" value="2"/>
</dbReference>
<feature type="compositionally biased region" description="Basic residues" evidence="6">
    <location>
        <begin position="421"/>
        <end position="430"/>
    </location>
</feature>
<evidence type="ECO:0000313" key="11">
    <source>
        <dbReference type="Proteomes" id="UP000245946"/>
    </source>
</evidence>
<evidence type="ECO:0000256" key="3">
    <source>
        <dbReference type="ARBA" id="ARBA00022737"/>
    </source>
</evidence>
<dbReference type="InterPro" id="IPR048591">
    <property type="entry name" value="WDHD1/CFT4_hel"/>
</dbReference>
<feature type="region of interest" description="Disordered" evidence="6">
    <location>
        <begin position="795"/>
        <end position="816"/>
    </location>
</feature>
<feature type="region of interest" description="Disordered" evidence="6">
    <location>
        <begin position="1048"/>
        <end position="1139"/>
    </location>
</feature>
<keyword evidence="11" id="KW-1185">Reference proteome</keyword>
<name>A0A316Z4M9_9BASI</name>
<feature type="compositionally biased region" description="Acidic residues" evidence="6">
    <location>
        <begin position="373"/>
        <end position="386"/>
    </location>
</feature>
<dbReference type="SMART" id="SM00320">
    <property type="entry name" value="WD40"/>
    <property type="match status" value="3"/>
</dbReference>
<feature type="domain" description="WDHD1 first WD40" evidence="9">
    <location>
        <begin position="20"/>
        <end position="336"/>
    </location>
</feature>
<dbReference type="GO" id="GO:0006261">
    <property type="term" value="P:DNA-templated DNA replication"/>
    <property type="evidence" value="ECO:0007669"/>
    <property type="project" value="TreeGrafter"/>
</dbReference>
<evidence type="ECO:0000256" key="5">
    <source>
        <dbReference type="PROSITE-ProRule" id="PRU00221"/>
    </source>
</evidence>
<keyword evidence="4" id="KW-0539">Nucleus</keyword>
<dbReference type="EMBL" id="KZ819299">
    <property type="protein sequence ID" value="PWN96511.1"/>
    <property type="molecule type" value="Genomic_DNA"/>
</dbReference>
<feature type="compositionally biased region" description="Polar residues" evidence="6">
    <location>
        <begin position="971"/>
        <end position="990"/>
    </location>
</feature>
<sequence>MASLPSSTAKGAASGLEIQVTHAEGLARIRHAPSGSVNPWMFTGGSEGVVRFLPAAAQSATQPLQADEATKPITWIDVSRRLLVTASQDGAVRIYEHAPAPHERQEPTDLVNVLLRTALPTRCVALERYLQPGREPRVAVCSDELIVKLVDAGAPARIQLLTKHTRPVRAAAWSPRESLLVTTDCDGTARVWDCSPQDPVEVSCLEGIVSRESVNSEMSSEPVWHPDGSHFVLPSKTHDIAVISSAGSSWSRSAVYSPQHASIAAEDRPAGQITALAFSPNGRYLASATTQAHVTVWDTSSRRPVRSRRAEALVSGISWCADADALAWVDTLGQLTRWSDVVGATMASPCEPVDFSAQAGLRQAARNDIDELFDGAGLDDSDEEDREQTVSERRSKHARAGDDDLEGFLVDDEGAYGRNGRSARHSSRRATAKEGSSLASTATQAPFQPTSTPMKAQRRFLAFSTLGSLVATDQEGHQTVAFESFDAAARRNWRFADHAGYHLASLGSTGALFASAEKVGGDGETSPSMVYYKPFEAAGAGNVPGAEWSASLQSEESAVAVAMAGRAAAGSAAAASGALNLATAVVATSRGYLRFFSASGLQRYVWALGSTVVCLAAGDRRLLVVHRAGTPVALNGFQSLSYTLIDLLTFGIVQEGTLPLGRDVQLQWAGFDLLDAPAIFDSQGVLYVLDRAHSPRQGRWTPVLETRSASMQSTAAEGGASSRLTYWPVGLGSTKLYSLILKGHASPDPAAQARPLIQETEFRLPLLNQDTPSGALEQQHLLAVRAADAMRAGARLRRSDASRGGAEDDEDIDESDAAALDHSADKALLQLIQLACKSDRHGRALDAARELHTAKTLDAALQIASFFHQTSLAERMASLKEWVDTRAERDAQNDALLHSSAYAGVVAQQREPSPDASVERIRAARRALGQERTQAPRKSYGAAKLTSSAAPTYETAAPRPREVDASPAESVPSTSNVSARSQSPEWTNAQAGLKRKTSDLEVDEQGARAAAKAAAGGARNPFARKQGMVRDRSMHKSTSFFERVDAAEAAETPAAPPKAKKQTTLFGMAPPAPQEKAKRAPKARAPEPASSGVYADTEETQEGVRAALTQAQGQEDSSLRLDDASLPPVDDDTQMSLEM</sequence>
<dbReference type="GO" id="GO:0043596">
    <property type="term" value="C:nuclear replication fork"/>
    <property type="evidence" value="ECO:0007669"/>
    <property type="project" value="TreeGrafter"/>
</dbReference>
<feature type="domain" description="WDHD1/CFT4 helical bundle" evidence="8">
    <location>
        <begin position="807"/>
        <end position="881"/>
    </location>
</feature>
<feature type="region of interest" description="Disordered" evidence="6">
    <location>
        <begin position="926"/>
        <end position="1035"/>
    </location>
</feature>
<feature type="domain" description="WDHD1/CFT4 second beta-propeller" evidence="7">
    <location>
        <begin position="446"/>
        <end position="766"/>
    </location>
</feature>
<dbReference type="PROSITE" id="PS50082">
    <property type="entry name" value="WD_REPEATS_2"/>
    <property type="match status" value="2"/>
</dbReference>
<dbReference type="PANTHER" id="PTHR19932:SF10">
    <property type="entry name" value="WD REPEAT AND HMG-BOX DNA-BINDING PROTEIN 1"/>
    <property type="match status" value="1"/>
</dbReference>
<protein>
    <submittedName>
        <fullName evidence="10">Uncharacterized protein</fullName>
    </submittedName>
</protein>
<keyword evidence="2 5" id="KW-0853">WD repeat</keyword>
<accession>A0A316Z4M9</accession>
<dbReference type="Gene3D" id="2.130.10.10">
    <property type="entry name" value="YVTN repeat-like/Quinoprotein amine dehydrogenase"/>
    <property type="match status" value="1"/>
</dbReference>
<dbReference type="InterPro" id="IPR022100">
    <property type="entry name" value="WDHD1/CFT4_beta-prop_2nd"/>
</dbReference>
<dbReference type="STRING" id="58919.A0A316Z4M9"/>
<evidence type="ECO:0000259" key="9">
    <source>
        <dbReference type="Pfam" id="PF24817"/>
    </source>
</evidence>
<reference evidence="10 11" key="1">
    <citation type="journal article" date="2018" name="Mol. Biol. Evol.">
        <title>Broad Genomic Sampling Reveals a Smut Pathogenic Ancestry of the Fungal Clade Ustilaginomycotina.</title>
        <authorList>
            <person name="Kijpornyongpan T."/>
            <person name="Mondo S.J."/>
            <person name="Barry K."/>
            <person name="Sandor L."/>
            <person name="Lee J."/>
            <person name="Lipzen A."/>
            <person name="Pangilinan J."/>
            <person name="LaButti K."/>
            <person name="Hainaut M."/>
            <person name="Henrissat B."/>
            <person name="Grigoriev I.V."/>
            <person name="Spatafora J.W."/>
            <person name="Aime M.C."/>
        </authorList>
    </citation>
    <scope>NUCLEOTIDE SEQUENCE [LARGE SCALE GENOMIC DNA]</scope>
    <source>
        <strain evidence="10 11">MCA 4186</strain>
    </source>
</reference>
<evidence type="ECO:0000256" key="1">
    <source>
        <dbReference type="ARBA" id="ARBA00004123"/>
    </source>
</evidence>
<feature type="repeat" description="WD" evidence="5">
    <location>
        <begin position="273"/>
        <end position="307"/>
    </location>
</feature>
<evidence type="ECO:0000259" key="7">
    <source>
        <dbReference type="Pfam" id="PF12341"/>
    </source>
</evidence>
<evidence type="ECO:0000313" key="10">
    <source>
        <dbReference type="EMBL" id="PWN96511.1"/>
    </source>
</evidence>
<gene>
    <name evidence="10" type="ORF">FA09DRAFT_346748</name>
</gene>
<evidence type="ECO:0000256" key="2">
    <source>
        <dbReference type="ARBA" id="ARBA00022574"/>
    </source>
</evidence>
<feature type="compositionally biased region" description="Low complexity" evidence="6">
    <location>
        <begin position="1007"/>
        <end position="1019"/>
    </location>
</feature>
<dbReference type="AlphaFoldDB" id="A0A316Z4M9"/>
<feature type="repeat" description="WD" evidence="5">
    <location>
        <begin position="161"/>
        <end position="193"/>
    </location>
</feature>
<dbReference type="Pfam" id="PF12341">
    <property type="entry name" value="Mcl1_mid"/>
    <property type="match status" value="1"/>
</dbReference>
<feature type="region of interest" description="Disordered" evidence="6">
    <location>
        <begin position="373"/>
        <end position="452"/>
    </location>
</feature>
<dbReference type="GO" id="GO:0006281">
    <property type="term" value="P:DNA repair"/>
    <property type="evidence" value="ECO:0007669"/>
    <property type="project" value="TreeGrafter"/>
</dbReference>
<dbReference type="InterPro" id="IPR001680">
    <property type="entry name" value="WD40_rpt"/>
</dbReference>
<evidence type="ECO:0000259" key="8">
    <source>
        <dbReference type="Pfam" id="PF20946"/>
    </source>
</evidence>
<dbReference type="InterPro" id="IPR057646">
    <property type="entry name" value="WD40_WDHD1_1st"/>
</dbReference>
<dbReference type="RefSeq" id="XP_025596790.1">
    <property type="nucleotide sequence ID" value="XM_025744771.1"/>
</dbReference>
<feature type="compositionally biased region" description="Acidic residues" evidence="6">
    <location>
        <begin position="807"/>
        <end position="816"/>
    </location>
</feature>
<dbReference type="Proteomes" id="UP000245946">
    <property type="component" value="Unassembled WGS sequence"/>
</dbReference>
<comment type="subcellular location">
    <subcellularLocation>
        <location evidence="1">Nucleus</location>
    </subcellularLocation>
</comment>
<dbReference type="InterPro" id="IPR015943">
    <property type="entry name" value="WD40/YVTN_repeat-like_dom_sf"/>
</dbReference>
<evidence type="ECO:0000256" key="6">
    <source>
        <dbReference type="SAM" id="MobiDB-lite"/>
    </source>
</evidence>
<keyword evidence="3" id="KW-0677">Repeat</keyword>
<dbReference type="Pfam" id="PF20946">
    <property type="entry name" value="Ctf4_C"/>
    <property type="match status" value="1"/>
</dbReference>
<dbReference type="GO" id="GO:0000278">
    <property type="term" value="P:mitotic cell cycle"/>
    <property type="evidence" value="ECO:0007669"/>
    <property type="project" value="TreeGrafter"/>
</dbReference>
<evidence type="ECO:0000256" key="4">
    <source>
        <dbReference type="ARBA" id="ARBA00023242"/>
    </source>
</evidence>